<gene>
    <name evidence="8" type="ORF">KILIM_002_00220</name>
</gene>
<proteinExistence type="predicted"/>
<comment type="caution">
    <text evidence="8">The sequence shown here is derived from an EMBL/GenBank/DDBJ whole genome shotgun (WGS) entry which is preliminary data.</text>
</comment>
<dbReference type="PROSITE" id="PS00109">
    <property type="entry name" value="PROTEIN_KINASE_TYR"/>
    <property type="match status" value="1"/>
</dbReference>
<accession>K6W4I0</accession>
<sequence>MPNEDDRLLPDGFTFRESLSLSGTTSVVRARSARHGDVILKRWRAPLGDAVERAALEREARLHESLSPDAAPHPNIVAFVEASTDEELPWLATRPGGAPLADVLAKRRLGLEEALRISQDILGGLTVLHERHLVHGDLTPRNILIYNGRATLCDLGLAGTSGALPTGRQVGTPEYMAPELLADLRRAPDTRSDVFAAGRLIGEILSDHVLPQRLEQLIYTRALSARPSDRPPDAGALARAFQIVAPLPRRRPARRRIPVALAAMSVTLVTLAAWWWSHEPSQPMVETTDGTRTMSPITPAGRDYVAENESVWIVQRSGTRAYEIDVNPATLDSDRRGWSALVDLGFGPCDEGQEFDVWAFALPDTSPVAQEAMEKKDHGGDFNDLPALPVDGRLLGHARVTMTKFQGSHNRCPGVTQELVSTPLE</sequence>
<keyword evidence="6" id="KW-0067">ATP-binding</keyword>
<evidence type="ECO:0000256" key="6">
    <source>
        <dbReference type="ARBA" id="ARBA00022840"/>
    </source>
</evidence>
<dbReference type="GO" id="GO:0004674">
    <property type="term" value="F:protein serine/threonine kinase activity"/>
    <property type="evidence" value="ECO:0007669"/>
    <property type="project" value="UniProtKB-KW"/>
</dbReference>
<name>K6W4I0_9MICO</name>
<dbReference type="Proteomes" id="UP000008366">
    <property type="component" value="Unassembled WGS sequence"/>
</dbReference>
<evidence type="ECO:0000259" key="7">
    <source>
        <dbReference type="PROSITE" id="PS50011"/>
    </source>
</evidence>
<dbReference type="InterPro" id="IPR008266">
    <property type="entry name" value="Tyr_kinase_AS"/>
</dbReference>
<evidence type="ECO:0000256" key="3">
    <source>
        <dbReference type="ARBA" id="ARBA00022679"/>
    </source>
</evidence>
<feature type="domain" description="Protein kinase" evidence="7">
    <location>
        <begin position="13"/>
        <end position="268"/>
    </location>
</feature>
<dbReference type="PANTHER" id="PTHR43289:SF6">
    <property type="entry name" value="SERINE_THREONINE-PROTEIN KINASE NEKL-3"/>
    <property type="match status" value="1"/>
</dbReference>
<reference evidence="8 9" key="1">
    <citation type="submission" date="2012-08" db="EMBL/GenBank/DDBJ databases">
        <title>Whole genome shotgun sequence of Kineosphaera limosa NBRC 100340.</title>
        <authorList>
            <person name="Yoshida I."/>
            <person name="Isaki S."/>
            <person name="Hosoyama A."/>
            <person name="Tsuchikane K."/>
            <person name="Katsumata H."/>
            <person name="Ando Y."/>
            <person name="Ohji S."/>
            <person name="Hamada M."/>
            <person name="Tamura T."/>
            <person name="Yamazoe A."/>
            <person name="Yamazaki S."/>
            <person name="Fujita N."/>
        </authorList>
    </citation>
    <scope>NUCLEOTIDE SEQUENCE [LARGE SCALE GENOMIC DNA]</scope>
    <source>
        <strain evidence="8 9">NBRC 100340</strain>
    </source>
</reference>
<evidence type="ECO:0000313" key="9">
    <source>
        <dbReference type="Proteomes" id="UP000008366"/>
    </source>
</evidence>
<dbReference type="SUPFAM" id="SSF56112">
    <property type="entry name" value="Protein kinase-like (PK-like)"/>
    <property type="match status" value="1"/>
</dbReference>
<dbReference type="STRING" id="1184609.KILIM_002_00220"/>
<dbReference type="InterPro" id="IPR000719">
    <property type="entry name" value="Prot_kinase_dom"/>
</dbReference>
<dbReference type="GO" id="GO:0005524">
    <property type="term" value="F:ATP binding"/>
    <property type="evidence" value="ECO:0007669"/>
    <property type="project" value="UniProtKB-KW"/>
</dbReference>
<dbReference type="eggNOG" id="COG0515">
    <property type="taxonomic scope" value="Bacteria"/>
</dbReference>
<dbReference type="PROSITE" id="PS50011">
    <property type="entry name" value="PROTEIN_KINASE_DOM"/>
    <property type="match status" value="1"/>
</dbReference>
<dbReference type="OrthoDB" id="4570074at2"/>
<evidence type="ECO:0000313" key="8">
    <source>
        <dbReference type="EMBL" id="GAB94065.1"/>
    </source>
</evidence>
<evidence type="ECO:0000256" key="2">
    <source>
        <dbReference type="ARBA" id="ARBA00022527"/>
    </source>
</evidence>
<keyword evidence="9" id="KW-1185">Reference proteome</keyword>
<dbReference type="AlphaFoldDB" id="K6W4I0"/>
<dbReference type="RefSeq" id="WP_006590598.1">
    <property type="nucleotide sequence ID" value="NZ_BAHD01000002.1"/>
</dbReference>
<dbReference type="EMBL" id="BAHD01000002">
    <property type="protein sequence ID" value="GAB94065.1"/>
    <property type="molecule type" value="Genomic_DNA"/>
</dbReference>
<dbReference type="InterPro" id="IPR011009">
    <property type="entry name" value="Kinase-like_dom_sf"/>
</dbReference>
<dbReference type="PANTHER" id="PTHR43289">
    <property type="entry name" value="MITOGEN-ACTIVATED PROTEIN KINASE KINASE KINASE 20-RELATED"/>
    <property type="match status" value="1"/>
</dbReference>
<keyword evidence="5" id="KW-0418">Kinase</keyword>
<dbReference type="Gene3D" id="1.10.510.10">
    <property type="entry name" value="Transferase(Phosphotransferase) domain 1"/>
    <property type="match status" value="1"/>
</dbReference>
<organism evidence="8 9">
    <name type="scientific">Kineosphaera limosa NBRC 100340</name>
    <dbReference type="NCBI Taxonomy" id="1184609"/>
    <lineage>
        <taxon>Bacteria</taxon>
        <taxon>Bacillati</taxon>
        <taxon>Actinomycetota</taxon>
        <taxon>Actinomycetes</taxon>
        <taxon>Micrococcales</taxon>
        <taxon>Dermatophilaceae</taxon>
        <taxon>Kineosphaera</taxon>
    </lineage>
</organism>
<dbReference type="Pfam" id="PF00069">
    <property type="entry name" value="Pkinase"/>
    <property type="match status" value="1"/>
</dbReference>
<evidence type="ECO:0000256" key="1">
    <source>
        <dbReference type="ARBA" id="ARBA00012513"/>
    </source>
</evidence>
<keyword evidence="3" id="KW-0808">Transferase</keyword>
<evidence type="ECO:0000256" key="4">
    <source>
        <dbReference type="ARBA" id="ARBA00022741"/>
    </source>
</evidence>
<keyword evidence="4" id="KW-0547">Nucleotide-binding</keyword>
<dbReference type="EC" id="2.7.11.1" evidence="1"/>
<evidence type="ECO:0000256" key="5">
    <source>
        <dbReference type="ARBA" id="ARBA00022777"/>
    </source>
</evidence>
<keyword evidence="2" id="KW-0723">Serine/threonine-protein kinase</keyword>
<protein>
    <recommendedName>
        <fullName evidence="1">non-specific serine/threonine protein kinase</fullName>
        <ecNumber evidence="1">2.7.11.1</ecNumber>
    </recommendedName>
</protein>